<keyword evidence="4" id="KW-0804">Transcription</keyword>
<evidence type="ECO:0000313" key="7">
    <source>
        <dbReference type="EMBL" id="MBR7800147.1"/>
    </source>
</evidence>
<dbReference type="PRINTS" id="PR00455">
    <property type="entry name" value="HTHTETR"/>
</dbReference>
<gene>
    <name evidence="7" type="ORF">KDM90_09065</name>
</gene>
<keyword evidence="3 5" id="KW-0238">DNA-binding</keyword>
<reference evidence="7" key="1">
    <citation type="submission" date="2021-04" db="EMBL/GenBank/DDBJ databases">
        <title>novel species isolated from subtropical streams in China.</title>
        <authorList>
            <person name="Lu H."/>
        </authorList>
    </citation>
    <scope>NUCLEOTIDE SEQUENCE</scope>
    <source>
        <strain evidence="7">FT137W</strain>
    </source>
</reference>
<dbReference type="AlphaFoldDB" id="A0A941IF93"/>
<dbReference type="InterPro" id="IPR013572">
    <property type="entry name" value="Tscrpt_reg_MAATS_C"/>
</dbReference>
<evidence type="ECO:0000259" key="6">
    <source>
        <dbReference type="PROSITE" id="PS50977"/>
    </source>
</evidence>
<feature type="domain" description="HTH tetR-type" evidence="6">
    <location>
        <begin position="10"/>
        <end position="70"/>
    </location>
</feature>
<dbReference type="InterPro" id="IPR001647">
    <property type="entry name" value="HTH_TetR"/>
</dbReference>
<dbReference type="SUPFAM" id="SSF48498">
    <property type="entry name" value="Tetracyclin repressor-like, C-terminal domain"/>
    <property type="match status" value="1"/>
</dbReference>
<dbReference type="Pfam" id="PF08361">
    <property type="entry name" value="TetR_C_2"/>
    <property type="match status" value="1"/>
</dbReference>
<keyword evidence="8" id="KW-1185">Reference proteome</keyword>
<evidence type="ECO:0000313" key="8">
    <source>
        <dbReference type="Proteomes" id="UP000678545"/>
    </source>
</evidence>
<evidence type="ECO:0000256" key="5">
    <source>
        <dbReference type="PROSITE-ProRule" id="PRU00335"/>
    </source>
</evidence>
<dbReference type="Proteomes" id="UP000678545">
    <property type="component" value="Unassembled WGS sequence"/>
</dbReference>
<keyword evidence="1" id="KW-0678">Repressor</keyword>
<keyword evidence="2" id="KW-0805">Transcription regulation</keyword>
<dbReference type="EMBL" id="JAGSPJ010000003">
    <property type="protein sequence ID" value="MBR7800147.1"/>
    <property type="molecule type" value="Genomic_DNA"/>
</dbReference>
<dbReference type="RefSeq" id="WP_212675277.1">
    <property type="nucleotide sequence ID" value="NZ_JAGSPJ010000003.1"/>
</dbReference>
<comment type="caution">
    <text evidence="7">The sequence shown here is derived from an EMBL/GenBank/DDBJ whole genome shotgun (WGS) entry which is preliminary data.</text>
</comment>
<dbReference type="PANTHER" id="PTHR43479">
    <property type="entry name" value="ACREF/ENVCD OPERON REPRESSOR-RELATED"/>
    <property type="match status" value="1"/>
</dbReference>
<dbReference type="InterPro" id="IPR050624">
    <property type="entry name" value="HTH-type_Tx_Regulator"/>
</dbReference>
<evidence type="ECO:0000256" key="3">
    <source>
        <dbReference type="ARBA" id="ARBA00023125"/>
    </source>
</evidence>
<evidence type="ECO:0000256" key="2">
    <source>
        <dbReference type="ARBA" id="ARBA00023015"/>
    </source>
</evidence>
<dbReference type="SUPFAM" id="SSF46689">
    <property type="entry name" value="Homeodomain-like"/>
    <property type="match status" value="1"/>
</dbReference>
<dbReference type="Pfam" id="PF00440">
    <property type="entry name" value="TetR_N"/>
    <property type="match status" value="1"/>
</dbReference>
<organism evidence="7 8">
    <name type="scientific">Undibacterium fentianense</name>
    <dbReference type="NCBI Taxonomy" id="2828728"/>
    <lineage>
        <taxon>Bacteria</taxon>
        <taxon>Pseudomonadati</taxon>
        <taxon>Pseudomonadota</taxon>
        <taxon>Betaproteobacteria</taxon>
        <taxon>Burkholderiales</taxon>
        <taxon>Oxalobacteraceae</taxon>
        <taxon>Undibacterium</taxon>
    </lineage>
</organism>
<dbReference type="GO" id="GO:0003677">
    <property type="term" value="F:DNA binding"/>
    <property type="evidence" value="ECO:0007669"/>
    <property type="project" value="UniProtKB-UniRule"/>
</dbReference>
<dbReference type="PANTHER" id="PTHR43479:SF11">
    <property type="entry name" value="ACREF_ENVCD OPERON REPRESSOR-RELATED"/>
    <property type="match status" value="1"/>
</dbReference>
<accession>A0A941IF93</accession>
<protein>
    <submittedName>
        <fullName evidence="7">TetR family transcriptional regulator</fullName>
    </submittedName>
</protein>
<sequence>MARKTKEDTQQTYEALLNAAELVFCEKGVANTTLNDVACAAGMTRGAIYWHFKDKKELFHALCDRAFLPIEILLNEITSNTIDDPIAALRQLNLHFIAQVTANTRQTKVFDIIFHRCEKTAEMQSFIQERESRNECMDKIGDIFRAAVAKGELPLDTNIPIAVQINHAFLIGLVHEWLIDPTAYDLAAHAETMIDAVLFGLINRPPRK</sequence>
<evidence type="ECO:0000256" key="1">
    <source>
        <dbReference type="ARBA" id="ARBA00022491"/>
    </source>
</evidence>
<feature type="DNA-binding region" description="H-T-H motif" evidence="5">
    <location>
        <begin position="33"/>
        <end position="52"/>
    </location>
</feature>
<dbReference type="InterPro" id="IPR036271">
    <property type="entry name" value="Tet_transcr_reg_TetR-rel_C_sf"/>
</dbReference>
<dbReference type="InterPro" id="IPR009057">
    <property type="entry name" value="Homeodomain-like_sf"/>
</dbReference>
<evidence type="ECO:0000256" key="4">
    <source>
        <dbReference type="ARBA" id="ARBA00023163"/>
    </source>
</evidence>
<name>A0A941IF93_9BURK</name>
<proteinExistence type="predicted"/>
<dbReference type="PROSITE" id="PS50977">
    <property type="entry name" value="HTH_TETR_2"/>
    <property type="match status" value="1"/>
</dbReference>
<dbReference type="Gene3D" id="1.10.357.10">
    <property type="entry name" value="Tetracycline Repressor, domain 2"/>
    <property type="match status" value="1"/>
</dbReference>